<sequence length="478" mass="48515">MVGSFAKVLLMRGQKDVPKGACQRVDSLGLAKRRLQKQHDEAEAGETAELAELEPDADGIPAGRCRSMLLPAGSRTAEKRTSVPGYTDATGREDSVGVLTPLASRQLTDSIRLARVRLRAHHNEIEASAAADVPGQRPPQRTSWSSERRPADARAPVDQEDDAVEAPVLPFRRASDGEYLTTAHHQSGSRPSKNALKRLFRKLTSPLEDLLLQAGHHHHHHQTPSRPRSATHSRGGSPNRHPSAGRVSSTGPSSSRRRSSMDHAPASPAPQTRARAAAGPDRRSKRQSAPGELFAAASPGGGSPAGGTHDAATPPCAHRPGSAVSAAVREPSGKSRNWLTRLSIGLSGASSRPATPPPPAAAATAAGSALGSPPYRGAASATAPAAAVAVGQDGGRQPRQPGEELPPQSAGAAAADDGAGGDTGAAAAGGAAEAAEAGAGGAGLQQCGLPPVRGAVAVPAGGSEAVTPLSVAAKPDVA</sequence>
<feature type="compositionally biased region" description="Basic and acidic residues" evidence="1">
    <location>
        <begin position="146"/>
        <end position="157"/>
    </location>
</feature>
<feature type="compositionally biased region" description="Low complexity" evidence="1">
    <location>
        <begin position="244"/>
        <end position="254"/>
    </location>
</feature>
<feature type="compositionally biased region" description="Low complexity" evidence="1">
    <location>
        <begin position="424"/>
        <end position="437"/>
    </location>
</feature>
<dbReference type="OrthoDB" id="548019at2759"/>
<proteinExistence type="predicted"/>
<protein>
    <submittedName>
        <fullName evidence="2">Uncharacterized protein</fullName>
    </submittedName>
</protein>
<evidence type="ECO:0000313" key="3">
    <source>
        <dbReference type="Proteomes" id="UP000236333"/>
    </source>
</evidence>
<gene>
    <name evidence="2" type="ORF">TSOC_012943</name>
</gene>
<evidence type="ECO:0000313" key="2">
    <source>
        <dbReference type="EMBL" id="PNH01189.1"/>
    </source>
</evidence>
<organism evidence="2 3">
    <name type="scientific">Tetrabaena socialis</name>
    <dbReference type="NCBI Taxonomy" id="47790"/>
    <lineage>
        <taxon>Eukaryota</taxon>
        <taxon>Viridiplantae</taxon>
        <taxon>Chlorophyta</taxon>
        <taxon>core chlorophytes</taxon>
        <taxon>Chlorophyceae</taxon>
        <taxon>CS clade</taxon>
        <taxon>Chlamydomonadales</taxon>
        <taxon>Tetrabaenaceae</taxon>
        <taxon>Tetrabaena</taxon>
    </lineage>
</organism>
<dbReference type="Proteomes" id="UP000236333">
    <property type="component" value="Unassembled WGS sequence"/>
</dbReference>
<dbReference type="EMBL" id="PGGS01000983">
    <property type="protein sequence ID" value="PNH01189.1"/>
    <property type="molecule type" value="Genomic_DNA"/>
</dbReference>
<feature type="compositionally biased region" description="Polar residues" evidence="1">
    <location>
        <begin position="224"/>
        <end position="236"/>
    </location>
</feature>
<dbReference type="AlphaFoldDB" id="A0A2J7ZLP6"/>
<comment type="caution">
    <text evidence="2">The sequence shown here is derived from an EMBL/GenBank/DDBJ whole genome shotgun (WGS) entry which is preliminary data.</text>
</comment>
<keyword evidence="3" id="KW-1185">Reference proteome</keyword>
<evidence type="ECO:0000256" key="1">
    <source>
        <dbReference type="SAM" id="MobiDB-lite"/>
    </source>
</evidence>
<accession>A0A2J7ZLP6</accession>
<feature type="compositionally biased region" description="Low complexity" evidence="1">
    <location>
        <begin position="361"/>
        <end position="400"/>
    </location>
</feature>
<feature type="region of interest" description="Disordered" evidence="1">
    <location>
        <begin position="215"/>
        <end position="478"/>
    </location>
</feature>
<feature type="region of interest" description="Disordered" evidence="1">
    <location>
        <begin position="70"/>
        <end position="93"/>
    </location>
</feature>
<feature type="region of interest" description="Disordered" evidence="1">
    <location>
        <begin position="127"/>
        <end position="166"/>
    </location>
</feature>
<reference evidence="2 3" key="1">
    <citation type="journal article" date="2017" name="Mol. Biol. Evol.">
        <title>The 4-celled Tetrabaena socialis nuclear genome reveals the essential components for genetic control of cell number at the origin of multicellularity in the volvocine lineage.</title>
        <authorList>
            <person name="Featherston J."/>
            <person name="Arakaki Y."/>
            <person name="Hanschen E.R."/>
            <person name="Ferris P.J."/>
            <person name="Michod R.E."/>
            <person name="Olson B.J.S.C."/>
            <person name="Nozaki H."/>
            <person name="Durand P.M."/>
        </authorList>
    </citation>
    <scope>NUCLEOTIDE SEQUENCE [LARGE SCALE GENOMIC DNA]</scope>
    <source>
        <strain evidence="2 3">NIES-571</strain>
    </source>
</reference>
<name>A0A2J7ZLP6_9CHLO</name>